<comment type="caution">
    <text evidence="3">The sequence shown here is derived from an EMBL/GenBank/DDBJ whole genome shotgun (WGS) entry which is preliminary data.</text>
</comment>
<evidence type="ECO:0000313" key="3">
    <source>
        <dbReference type="EMBL" id="EWY42839.1"/>
    </source>
</evidence>
<proteinExistence type="predicted"/>
<reference evidence="3 4" key="1">
    <citation type="submission" date="2013-08" db="EMBL/GenBank/DDBJ databases">
        <title>The genome sequence of Skermanella stibiiresistens.</title>
        <authorList>
            <person name="Zhu W."/>
            <person name="Wang G."/>
        </authorList>
    </citation>
    <scope>NUCLEOTIDE SEQUENCE [LARGE SCALE GENOMIC DNA]</scope>
    <source>
        <strain evidence="3 4">SB22</strain>
    </source>
</reference>
<evidence type="ECO:0000313" key="4">
    <source>
        <dbReference type="Proteomes" id="UP000019486"/>
    </source>
</evidence>
<dbReference type="OrthoDB" id="7521679at2"/>
<evidence type="ECO:0000256" key="1">
    <source>
        <dbReference type="SAM" id="MobiDB-lite"/>
    </source>
</evidence>
<dbReference type="InterPro" id="IPR011050">
    <property type="entry name" value="Pectin_lyase_fold/virulence"/>
</dbReference>
<dbReference type="Gene3D" id="2.160.20.10">
    <property type="entry name" value="Single-stranded right-handed beta-helix, Pectin lyase-like"/>
    <property type="match status" value="1"/>
</dbReference>
<dbReference type="Proteomes" id="UP000019486">
    <property type="component" value="Unassembled WGS sequence"/>
</dbReference>
<gene>
    <name evidence="3" type="ORF">N825_01395</name>
</gene>
<keyword evidence="4" id="KW-1185">Reference proteome</keyword>
<dbReference type="InterPro" id="IPR024535">
    <property type="entry name" value="RHGA/B-epi-like_pectate_lyase"/>
</dbReference>
<feature type="region of interest" description="Disordered" evidence="1">
    <location>
        <begin position="482"/>
        <end position="504"/>
    </location>
</feature>
<sequence length="504" mass="52995">MIILSRKAASGRWRRSNGGPSIEAAWFGAKGDGATNDTVALKAALGAARRSGGQVRLGPGIFKLNQTLEISSRVSLVGAGRGITTLGLMPNSDCDVVATVDFKRRSKTSGLSEAPWGFAIKDLTIDGGYLDGNWNASEANVTNRVGSGLKIFGRSFEIDVEVNNVAEHALHCEGYGPRGASDVRSVIRLNGRVAGREGVIFRGPGDIAIEELVFGLCGILPRPRADKEAVPSTQFPGEQVDGLVIDGSKPFEGNVELGRVHIYACFGGTGFRTRGGCRIEARHVTSESNLGGVSLSSSTHGFISGLAVRNNGRHHPNRTGTPPAPLPGARIDCRNGFMISACGIFRSIVRESLEGWPGLLITGTGNSITVHHQNSTNPKTGTAYSGPAIVVEGDLNTVSGTIHDVVGDAAIIRGNLNTITLVVNGCTGAALRREARRDGDLSRGEGNNLEAVFSRCGTGFQSDGSARVERVALVTTDRMRQADAFKGSPASSAGQKWELTDTPP</sequence>
<evidence type="ECO:0000259" key="2">
    <source>
        <dbReference type="Pfam" id="PF12708"/>
    </source>
</evidence>
<dbReference type="EMBL" id="AVFL01000001">
    <property type="protein sequence ID" value="EWY42839.1"/>
    <property type="molecule type" value="Genomic_DNA"/>
</dbReference>
<accession>W9HA39</accession>
<dbReference type="SUPFAM" id="SSF51126">
    <property type="entry name" value="Pectin lyase-like"/>
    <property type="match status" value="1"/>
</dbReference>
<organism evidence="3 4">
    <name type="scientific">Skermanella stibiiresistens SB22</name>
    <dbReference type="NCBI Taxonomy" id="1385369"/>
    <lineage>
        <taxon>Bacteria</taxon>
        <taxon>Pseudomonadati</taxon>
        <taxon>Pseudomonadota</taxon>
        <taxon>Alphaproteobacteria</taxon>
        <taxon>Rhodospirillales</taxon>
        <taxon>Azospirillaceae</taxon>
        <taxon>Skermanella</taxon>
    </lineage>
</organism>
<dbReference type="InterPro" id="IPR012334">
    <property type="entry name" value="Pectin_lyas_fold"/>
</dbReference>
<dbReference type="AlphaFoldDB" id="W9HA39"/>
<protein>
    <recommendedName>
        <fullName evidence="2">Rhamnogalacturonase A/B/Epimerase-like pectate lyase domain-containing protein</fullName>
    </recommendedName>
</protein>
<dbReference type="RefSeq" id="WP_157618927.1">
    <property type="nucleotide sequence ID" value="NZ_AVFL01000001.1"/>
</dbReference>
<dbReference type="PATRIC" id="fig|1385369.3.peg.271"/>
<dbReference type="Pfam" id="PF12708">
    <property type="entry name" value="Pect-lyase_RHGA_epim"/>
    <property type="match status" value="1"/>
</dbReference>
<feature type="domain" description="Rhamnogalacturonase A/B/Epimerase-like pectate lyase" evidence="2">
    <location>
        <begin position="27"/>
        <end position="93"/>
    </location>
</feature>
<name>W9HA39_9PROT</name>